<dbReference type="EMBL" id="SGBC01000001">
    <property type="protein sequence ID" value="RZD17001.1"/>
    <property type="molecule type" value="Genomic_DNA"/>
</dbReference>
<dbReference type="GO" id="GO:0032259">
    <property type="term" value="P:methylation"/>
    <property type="evidence" value="ECO:0007669"/>
    <property type="project" value="UniProtKB-KW"/>
</dbReference>
<dbReference type="PANTHER" id="PTHR43861">
    <property type="entry name" value="TRANS-ACONITATE 2-METHYLTRANSFERASE-RELATED"/>
    <property type="match status" value="1"/>
</dbReference>
<keyword evidence="2" id="KW-0808">Transferase</keyword>
<name>A0A519BI97_ACIG2</name>
<evidence type="ECO:0000259" key="1">
    <source>
        <dbReference type="Pfam" id="PF13847"/>
    </source>
</evidence>
<dbReference type="Pfam" id="PF13847">
    <property type="entry name" value="Methyltransf_31"/>
    <property type="match status" value="1"/>
</dbReference>
<sequence>MKLKTYPLFNPLFSFILDNPARKFIENPEKKIRLMGVKPGMKVLEVGAANGFITHYLSKSVGAKGFVVSIDIQEKMIDKALIKYSFLSNVSFRTEDAADLKSIKNNEIDLVFLYYSFHEIKEKEKAVKEFYRVLKNSGVLSIKEPKFEINEKDIVDYKNIITGNSFIIAENEKDSDLLGRYIKFIKI</sequence>
<evidence type="ECO:0000313" key="3">
    <source>
        <dbReference type="Proteomes" id="UP000316562"/>
    </source>
</evidence>
<feature type="domain" description="Methyltransferase" evidence="1">
    <location>
        <begin position="38"/>
        <end position="146"/>
    </location>
</feature>
<gene>
    <name evidence="2" type="ORF">EVJ46_01830</name>
</gene>
<dbReference type="InterPro" id="IPR029063">
    <property type="entry name" value="SAM-dependent_MTases_sf"/>
</dbReference>
<dbReference type="InterPro" id="IPR025714">
    <property type="entry name" value="Methyltranfer_dom"/>
</dbReference>
<dbReference type="Gene3D" id="3.40.50.150">
    <property type="entry name" value="Vaccinia Virus protein VP39"/>
    <property type="match status" value="1"/>
</dbReference>
<dbReference type="CDD" id="cd02440">
    <property type="entry name" value="AdoMet_MTases"/>
    <property type="match status" value="1"/>
</dbReference>
<organism evidence="2 3">
    <name type="scientific">Acididesulfobacter guangdongensis</name>
    <dbReference type="NCBI Taxonomy" id="2597225"/>
    <lineage>
        <taxon>Bacteria</taxon>
        <taxon>Deltaproteobacteria</taxon>
        <taxon>Candidatus Acidulodesulfobacterales</taxon>
        <taxon>Candidatus Acididesulfobacter</taxon>
    </lineage>
</organism>
<keyword evidence="2" id="KW-0489">Methyltransferase</keyword>
<dbReference type="AlphaFoldDB" id="A0A519BI97"/>
<accession>A0A519BI97</accession>
<comment type="caution">
    <text evidence="2">The sequence shown here is derived from an EMBL/GenBank/DDBJ whole genome shotgun (WGS) entry which is preliminary data.</text>
</comment>
<protein>
    <submittedName>
        <fullName evidence="2">Methyltransferase domain-containing protein</fullName>
    </submittedName>
</protein>
<proteinExistence type="predicted"/>
<evidence type="ECO:0000313" key="2">
    <source>
        <dbReference type="EMBL" id="RZD17001.1"/>
    </source>
</evidence>
<dbReference type="Proteomes" id="UP000316562">
    <property type="component" value="Unassembled WGS sequence"/>
</dbReference>
<reference evidence="2 3" key="1">
    <citation type="journal article" date="2019" name="ISME J.">
        <title>Insights into ecological role of a new deltaproteobacterial order Candidatus Acidulodesulfobacterales by metagenomics and metatranscriptomics.</title>
        <authorList>
            <person name="Tan S."/>
            <person name="Liu J."/>
            <person name="Fang Y."/>
            <person name="Hedlund B.P."/>
            <person name="Lian Z.H."/>
            <person name="Huang L.Y."/>
            <person name="Li J.T."/>
            <person name="Huang L.N."/>
            <person name="Li W.J."/>
            <person name="Jiang H.C."/>
            <person name="Dong H.L."/>
            <person name="Shu W.S."/>
        </authorList>
    </citation>
    <scope>NUCLEOTIDE SEQUENCE [LARGE SCALE GENOMIC DNA]</scope>
    <source>
        <strain evidence="2">AP2</strain>
    </source>
</reference>
<dbReference type="SUPFAM" id="SSF53335">
    <property type="entry name" value="S-adenosyl-L-methionine-dependent methyltransferases"/>
    <property type="match status" value="1"/>
</dbReference>
<dbReference type="GO" id="GO:0008168">
    <property type="term" value="F:methyltransferase activity"/>
    <property type="evidence" value="ECO:0007669"/>
    <property type="project" value="UniProtKB-KW"/>
</dbReference>